<comment type="caution">
    <text evidence="2">The sequence shown here is derived from an EMBL/GenBank/DDBJ whole genome shotgun (WGS) entry which is preliminary data.</text>
</comment>
<dbReference type="AlphaFoldDB" id="A0A2T6ZZA3"/>
<dbReference type="EMBL" id="NESQ01000055">
    <property type="protein sequence ID" value="PUU80829.1"/>
    <property type="molecule type" value="Genomic_DNA"/>
</dbReference>
<organism evidence="2 3">
    <name type="scientific">Tuber borchii</name>
    <name type="common">White truffle</name>
    <dbReference type="NCBI Taxonomy" id="42251"/>
    <lineage>
        <taxon>Eukaryota</taxon>
        <taxon>Fungi</taxon>
        <taxon>Dikarya</taxon>
        <taxon>Ascomycota</taxon>
        <taxon>Pezizomycotina</taxon>
        <taxon>Pezizomycetes</taxon>
        <taxon>Pezizales</taxon>
        <taxon>Tuberaceae</taxon>
        <taxon>Tuber</taxon>
    </lineage>
</organism>
<gene>
    <name evidence="2" type="ORF">B9Z19DRAFT_1122881</name>
</gene>
<reference evidence="2 3" key="1">
    <citation type="submission" date="2017-04" db="EMBL/GenBank/DDBJ databases">
        <title>Draft genome sequence of Tuber borchii Vittad., a whitish edible truffle.</title>
        <authorList>
            <consortium name="DOE Joint Genome Institute"/>
            <person name="Murat C."/>
            <person name="Kuo A."/>
            <person name="Barry K.W."/>
            <person name="Clum A."/>
            <person name="Dockter R.B."/>
            <person name="Fauchery L."/>
            <person name="Iotti M."/>
            <person name="Kohler A."/>
            <person name="Labutti K."/>
            <person name="Lindquist E.A."/>
            <person name="Lipzen A."/>
            <person name="Ohm R.A."/>
            <person name="Wang M."/>
            <person name="Grigoriev I.V."/>
            <person name="Zambonelli A."/>
            <person name="Martin F.M."/>
        </authorList>
    </citation>
    <scope>NUCLEOTIDE SEQUENCE [LARGE SCALE GENOMIC DNA]</scope>
    <source>
        <strain evidence="2 3">Tbo3840</strain>
    </source>
</reference>
<evidence type="ECO:0000313" key="3">
    <source>
        <dbReference type="Proteomes" id="UP000244722"/>
    </source>
</evidence>
<dbReference type="PANTHER" id="PTHR34706:SF2">
    <property type="entry name" value="RFEF"/>
    <property type="match status" value="1"/>
</dbReference>
<dbReference type="STRING" id="42251.A0A2T6ZZA3"/>
<evidence type="ECO:0008006" key="4">
    <source>
        <dbReference type="Google" id="ProtNLM"/>
    </source>
</evidence>
<feature type="region of interest" description="Disordered" evidence="1">
    <location>
        <begin position="1"/>
        <end position="78"/>
    </location>
</feature>
<proteinExistence type="predicted"/>
<evidence type="ECO:0000313" key="2">
    <source>
        <dbReference type="EMBL" id="PUU80829.1"/>
    </source>
</evidence>
<dbReference type="OrthoDB" id="2142040at2759"/>
<sequence>MSTTAPLPLAWERPVPVHGSLKFEQMVSPRGKENSDSDCPGAEGGPSRKGRNTNNRDPAVEGQAVARSREHEVPSGEKIGGRLKDLIMNHRKGLKNMYGETEEELNNSLEAPIKRGEEMARKLITEMGCSREVTIDLTVLALYDVAILISDSNSMIYEQNGARKKALIQFIDRITEICSMANEFGVLALRFMNHRGGKKNWTGKSQEYLDHHSYGDATRIGTELKKKILNKFATGNPNQSKPLLVLIVTDGGIEGEKRSHLKSVIRDCVKEREGAGKGREAVRFQFTRIGNGPGAAQLLVDLDEDRDIREYIDVLPVEFDLERLLADKWFILPKILLGAILPEWGQDEIKDLLSDSDKYAEYTDSGDDWADSD</sequence>
<dbReference type="PANTHER" id="PTHR34706">
    <property type="entry name" value="SLR1338 PROTEIN"/>
    <property type="match status" value="1"/>
</dbReference>
<dbReference type="Proteomes" id="UP000244722">
    <property type="component" value="Unassembled WGS sequence"/>
</dbReference>
<feature type="compositionally biased region" description="Basic and acidic residues" evidence="1">
    <location>
        <begin position="67"/>
        <end position="78"/>
    </location>
</feature>
<keyword evidence="3" id="KW-1185">Reference proteome</keyword>
<name>A0A2T6ZZA3_TUBBO</name>
<protein>
    <recommendedName>
        <fullName evidence="4">VWFA domain-containing protein</fullName>
    </recommendedName>
</protein>
<accession>A0A2T6ZZA3</accession>
<evidence type="ECO:0000256" key="1">
    <source>
        <dbReference type="SAM" id="MobiDB-lite"/>
    </source>
</evidence>